<feature type="domain" description="PI3K/PI4K catalytic" evidence="7">
    <location>
        <begin position="1192"/>
        <end position="1479"/>
    </location>
</feature>
<feature type="region of interest" description="Disordered" evidence="6">
    <location>
        <begin position="698"/>
        <end position="718"/>
    </location>
</feature>
<keyword evidence="5" id="KW-0418">Kinase</keyword>
<comment type="similarity">
    <text evidence="2">Belongs to the PI3/PI4-kinase family. Type III PI4K subfamily.</text>
</comment>
<dbReference type="GO" id="GO:0046854">
    <property type="term" value="P:phosphatidylinositol phosphate biosynthetic process"/>
    <property type="evidence" value="ECO:0007669"/>
    <property type="project" value="InterPro"/>
</dbReference>
<gene>
    <name evidence="9" type="ORF">O181_024392</name>
</gene>
<dbReference type="InterPro" id="IPR011009">
    <property type="entry name" value="Kinase-like_dom_sf"/>
</dbReference>
<feature type="compositionally biased region" description="Low complexity" evidence="6">
    <location>
        <begin position="420"/>
        <end position="437"/>
    </location>
</feature>
<feature type="region of interest" description="Disordered" evidence="6">
    <location>
        <begin position="420"/>
        <end position="446"/>
    </location>
</feature>
<evidence type="ECO:0000256" key="1">
    <source>
        <dbReference type="ARBA" id="ARBA00001686"/>
    </source>
</evidence>
<dbReference type="GO" id="GO:0016020">
    <property type="term" value="C:membrane"/>
    <property type="evidence" value="ECO:0007669"/>
    <property type="project" value="TreeGrafter"/>
</dbReference>
<dbReference type="PROSITE" id="PS00915">
    <property type="entry name" value="PI3_4_KINASE_1"/>
    <property type="match status" value="1"/>
</dbReference>
<dbReference type="PANTHER" id="PTHR10048">
    <property type="entry name" value="PHOSPHATIDYLINOSITOL KINASE"/>
    <property type="match status" value="1"/>
</dbReference>
<dbReference type="PROSITE" id="PS50290">
    <property type="entry name" value="PI3_4_KINASE_3"/>
    <property type="match status" value="1"/>
</dbReference>
<dbReference type="Pfam" id="PF21245">
    <property type="entry name" value="PI4KB-PIK1_PIK"/>
    <property type="match status" value="1"/>
</dbReference>
<evidence type="ECO:0000256" key="2">
    <source>
        <dbReference type="ARBA" id="ARBA00006209"/>
    </source>
</evidence>
<organism evidence="9 10">
    <name type="scientific">Austropuccinia psidii MF-1</name>
    <dbReference type="NCBI Taxonomy" id="1389203"/>
    <lineage>
        <taxon>Eukaryota</taxon>
        <taxon>Fungi</taxon>
        <taxon>Dikarya</taxon>
        <taxon>Basidiomycota</taxon>
        <taxon>Pucciniomycotina</taxon>
        <taxon>Pucciniomycetes</taxon>
        <taxon>Pucciniales</taxon>
        <taxon>Sphaerophragmiaceae</taxon>
        <taxon>Austropuccinia</taxon>
    </lineage>
</organism>
<evidence type="ECO:0000259" key="7">
    <source>
        <dbReference type="PROSITE" id="PS50290"/>
    </source>
</evidence>
<dbReference type="GO" id="GO:0004430">
    <property type="term" value="F:1-phosphatidylinositol 4-kinase activity"/>
    <property type="evidence" value="ECO:0007669"/>
    <property type="project" value="UniProtKB-EC"/>
</dbReference>
<feature type="compositionally biased region" description="Polar residues" evidence="6">
    <location>
        <begin position="1064"/>
        <end position="1080"/>
    </location>
</feature>
<dbReference type="InterPro" id="IPR018936">
    <property type="entry name" value="PI3/4_kinase_CS"/>
</dbReference>
<comment type="caution">
    <text evidence="9">The sequence shown here is derived from an EMBL/GenBank/DDBJ whole genome shotgun (WGS) entry which is preliminary data.</text>
</comment>
<dbReference type="Gene3D" id="1.25.40.70">
    <property type="entry name" value="Phosphatidylinositol 3-kinase, accessory domain (PIK)"/>
    <property type="match status" value="1"/>
</dbReference>
<evidence type="ECO:0000259" key="8">
    <source>
        <dbReference type="PROSITE" id="PS51545"/>
    </source>
</evidence>
<protein>
    <recommendedName>
        <fullName evidence="3">1-phosphatidylinositol 4-kinase</fullName>
        <ecNumber evidence="3">2.7.1.67</ecNumber>
    </recommendedName>
</protein>
<dbReference type="InterPro" id="IPR036940">
    <property type="entry name" value="PI3/4_kinase_cat_sf"/>
</dbReference>
<dbReference type="InterPro" id="IPR057754">
    <property type="entry name" value="PI4-kinase_beta/PIK1_cat"/>
</dbReference>
<dbReference type="Gene3D" id="1.10.1070.11">
    <property type="entry name" value="Phosphatidylinositol 3-/4-kinase, catalytic domain"/>
    <property type="match status" value="1"/>
</dbReference>
<dbReference type="SMART" id="SM00146">
    <property type="entry name" value="PI3Kc"/>
    <property type="match status" value="1"/>
</dbReference>
<feature type="region of interest" description="Disordered" evidence="6">
    <location>
        <begin position="908"/>
        <end position="927"/>
    </location>
</feature>
<dbReference type="Pfam" id="PF00454">
    <property type="entry name" value="PI3_PI4_kinase"/>
    <property type="match status" value="1"/>
</dbReference>
<feature type="compositionally biased region" description="Low complexity" evidence="6">
    <location>
        <begin position="349"/>
        <end position="365"/>
    </location>
</feature>
<dbReference type="InterPro" id="IPR049160">
    <property type="entry name" value="PI4KB-PIK1_PIK"/>
</dbReference>
<dbReference type="Gene3D" id="3.30.1010.10">
    <property type="entry name" value="Phosphatidylinositol 3-kinase Catalytic Subunit, Chain A, domain 4"/>
    <property type="match status" value="1"/>
</dbReference>
<dbReference type="CDD" id="cd05168">
    <property type="entry name" value="PI4Kc_III_beta"/>
    <property type="match status" value="1"/>
</dbReference>
<dbReference type="InterPro" id="IPR000403">
    <property type="entry name" value="PI3/4_kinase_cat_dom"/>
</dbReference>
<dbReference type="SUPFAM" id="SSF56112">
    <property type="entry name" value="Protein kinase-like (PK-like)"/>
    <property type="match status" value="1"/>
</dbReference>
<comment type="catalytic activity">
    <reaction evidence="1">
        <text>a 1,2-diacyl-sn-glycero-3-phospho-(1D-myo-inositol) + ATP = a 1,2-diacyl-sn-glycero-3-phospho-(1D-myo-inositol 4-phosphate) + ADP + H(+)</text>
        <dbReference type="Rhea" id="RHEA:19877"/>
        <dbReference type="ChEBI" id="CHEBI:15378"/>
        <dbReference type="ChEBI" id="CHEBI:30616"/>
        <dbReference type="ChEBI" id="CHEBI:57880"/>
        <dbReference type="ChEBI" id="CHEBI:58178"/>
        <dbReference type="ChEBI" id="CHEBI:456216"/>
        <dbReference type="EC" id="2.7.1.67"/>
    </reaction>
</comment>
<feature type="domain" description="PIK helical" evidence="8">
    <location>
        <begin position="1"/>
        <end position="153"/>
    </location>
</feature>
<dbReference type="GO" id="GO:0005737">
    <property type="term" value="C:cytoplasm"/>
    <property type="evidence" value="ECO:0007669"/>
    <property type="project" value="TreeGrafter"/>
</dbReference>
<dbReference type="SUPFAM" id="SSF48371">
    <property type="entry name" value="ARM repeat"/>
    <property type="match status" value="1"/>
</dbReference>
<dbReference type="EMBL" id="AVOT02007802">
    <property type="protein sequence ID" value="MBW0484677.1"/>
    <property type="molecule type" value="Genomic_DNA"/>
</dbReference>
<dbReference type="PROSITE" id="PS00916">
    <property type="entry name" value="PI3_4_KINASE_2"/>
    <property type="match status" value="1"/>
</dbReference>
<proteinExistence type="inferred from homology"/>
<dbReference type="FunFam" id="1.10.1070.11:FF:000016">
    <property type="entry name" value="PIK1p Phosphatidylinositol 4-kinase"/>
    <property type="match status" value="1"/>
</dbReference>
<dbReference type="PANTHER" id="PTHR10048:SF22">
    <property type="entry name" value="PHOSPHATIDYLINOSITOL 4-KINASE BETA"/>
    <property type="match status" value="1"/>
</dbReference>
<evidence type="ECO:0000256" key="3">
    <source>
        <dbReference type="ARBA" id="ARBA00012169"/>
    </source>
</evidence>
<evidence type="ECO:0000256" key="6">
    <source>
        <dbReference type="SAM" id="MobiDB-lite"/>
    </source>
</evidence>
<dbReference type="InterPro" id="IPR042236">
    <property type="entry name" value="PI3K_accessory_sf"/>
</dbReference>
<evidence type="ECO:0000313" key="10">
    <source>
        <dbReference type="Proteomes" id="UP000765509"/>
    </source>
</evidence>
<name>A0A9Q3GYY2_9BASI</name>
<dbReference type="GO" id="GO:0048015">
    <property type="term" value="P:phosphatidylinositol-mediated signaling"/>
    <property type="evidence" value="ECO:0007669"/>
    <property type="project" value="TreeGrafter"/>
</dbReference>
<keyword evidence="10" id="KW-1185">Reference proteome</keyword>
<evidence type="ECO:0000256" key="5">
    <source>
        <dbReference type="ARBA" id="ARBA00022777"/>
    </source>
</evidence>
<feature type="region of interest" description="Disordered" evidence="6">
    <location>
        <begin position="268"/>
        <end position="377"/>
    </location>
</feature>
<feature type="compositionally biased region" description="Polar residues" evidence="6">
    <location>
        <begin position="307"/>
        <end position="346"/>
    </location>
</feature>
<feature type="region of interest" description="Disordered" evidence="6">
    <location>
        <begin position="1"/>
        <end position="31"/>
    </location>
</feature>
<dbReference type="OrthoDB" id="10264149at2759"/>
<dbReference type="PROSITE" id="PS51545">
    <property type="entry name" value="PIK_HELICAL"/>
    <property type="match status" value="1"/>
</dbReference>
<dbReference type="InterPro" id="IPR001263">
    <property type="entry name" value="PI3K_accessory_dom"/>
</dbReference>
<sequence length="1494" mass="165733">MSSNLHQTDSKPSTRSSIPLNDSSNQTFHQPNGNHGGSSLLLRFFQSDFFNVHLAIAYLKTYSDSIGITYYLINRLNEFSPDQIDFYWPQLCHLLISKPTESFALENFIIKKSQKSTHLAIKTLWYLQASLSDLSSNPSSTSFSICHRTFNRIQSIIFSDPILQSSDQPLLSHHSNFKSNHSNLSINQTNHHHPSKYPPKNYLKQFQKLTRDQLTKLKGGKISEKVLPTTVGLGILMASIGLPSLNHQSGHVPIDQARHYHQSIIISSGDKIKKASNENDDSTSEGETYHSNLNRPSSKSSLDHQSNHFNRARSNSTAYRNSQNSQFPISNTPFQSKSTHFNSNPSLNPPRHLSSSLSTRHLSPSIKSTPDYTPGVPLTNHSLSHLNSSFDPSSSTRNWSLEWSYDSISSLTILTAPPSLSTHHSNSISTSTSTTHPPTSPVLASLPIHTPSGLSLSSTITSSSPYNLQFSKSTLVSDSSSRPRPSTAITQSAPSLPDTLFRSKQLHSASLLGRNGHAQNREIPLEVLNQVLKSQSMRTQLELITSLQDISTRLIVVPKKARLSALRAELTVLNHSLPKGCCLGMYCNGDCCEGVDLESNSWIDQVSPNSQKQFSSVISPNTKPTKPHHRVVRISPNESVVLNSADRVPFLIHVEILEDHLDFDPNRRSNHEDLRKALKDSALFSNNNSFITSNLSSLTESFSNPNEEAQDQTHTQHGLSQLKYEPNHIKKLPSHTDTESFSALGLASGSSHTNGVKTTEFINAHSTTTVINESIIISPGSRQFTESPKGFESTNTSSVCSQSTSDKAILSSELVSTLPVRIDEEMDLVDQIYGQDSNSGCNSQRLSDEQELSGYSDQSLYLPSGFQNKALDEQVWERAGESRKGSLKPLQNGNQTAIFQEPKADGILESTKPFNHSNNSDHQSNLPKIDQLNLDSVNKSSQNLLRPTTIKLSSHDRKTMTLDEYAERMRMAAIMLAQLNESQQPSQTLTMTSSSAAGMVVGGAIGLGAGFVGVTVGAGLGAVVSRRLATQSVPVITSPIGRQHRLGNNSTSRSAQEINAQVTSIPTTKLDEQNLTSSEPKSVDLETSKASSTSSGLLPMSRHKVLTPQQSQSIKDKIMAEMMALEQERMERMELDNFNHKRGGHSSLSNLHQQEGPNKFTTKNKNEADEAVVMKVVNEEDPSGKMLGESWIAKKNRIRASSPYGHLPNWNLVSLIVKTGADLRQEELITQLIKEFGSIWKEEECDVWVRYYRIMVTGESTGLMETIVDAVSIHSLKKSAYSKISKDRGQNLPNYTVYDYYVETFGKPESSEFKKAQDCFMRSLVAYSIISYILQIKDRHNGNILIDKEGHVIHIDFGFVLSNSPGSLGFEMAPFKLNQDYLEVLGGLNSSRLGPSASNRNKWNEFVSLFKLAFKKLRKHAERIITIVELMQIESKLPCFSQGESTIKNLRERFQLALTSDQVDEFVERLILSSASSVFTKLYDSFQYYSQGVL</sequence>
<dbReference type="EC" id="2.7.1.67" evidence="3"/>
<dbReference type="FunFam" id="1.25.40.70:FF:000015">
    <property type="entry name" value="Related to PIK1-phosphatidylinositol 4-kinase"/>
    <property type="match status" value="1"/>
</dbReference>
<dbReference type="Proteomes" id="UP000765509">
    <property type="component" value="Unassembled WGS sequence"/>
</dbReference>
<feature type="region of interest" description="Disordered" evidence="6">
    <location>
        <begin position="475"/>
        <end position="494"/>
    </location>
</feature>
<reference evidence="9" key="1">
    <citation type="submission" date="2021-03" db="EMBL/GenBank/DDBJ databases">
        <title>Draft genome sequence of rust myrtle Austropuccinia psidii MF-1, a brazilian biotype.</title>
        <authorList>
            <person name="Quecine M.C."/>
            <person name="Pachon D.M.R."/>
            <person name="Bonatelli M.L."/>
            <person name="Correr F.H."/>
            <person name="Franceschini L.M."/>
            <person name="Leite T.F."/>
            <person name="Margarido G.R.A."/>
            <person name="Almeida C.A."/>
            <person name="Ferrarezi J.A."/>
            <person name="Labate C.A."/>
        </authorList>
    </citation>
    <scope>NUCLEOTIDE SEQUENCE</scope>
    <source>
        <strain evidence="9">MF-1</strain>
    </source>
</reference>
<accession>A0A9Q3GYY2</accession>
<keyword evidence="4" id="KW-0808">Transferase</keyword>
<feature type="region of interest" description="Disordered" evidence="6">
    <location>
        <begin position="1064"/>
        <end position="1097"/>
    </location>
</feature>
<dbReference type="InterPro" id="IPR016024">
    <property type="entry name" value="ARM-type_fold"/>
</dbReference>
<feature type="compositionally biased region" description="Polar residues" evidence="6">
    <location>
        <begin position="285"/>
        <end position="300"/>
    </location>
</feature>
<dbReference type="InterPro" id="IPR015433">
    <property type="entry name" value="PI3/4_kinase"/>
</dbReference>
<feature type="compositionally biased region" description="Polar residues" evidence="6">
    <location>
        <begin position="912"/>
        <end position="926"/>
    </location>
</feature>
<evidence type="ECO:0000313" key="9">
    <source>
        <dbReference type="EMBL" id="MBW0484677.1"/>
    </source>
</evidence>
<evidence type="ECO:0000256" key="4">
    <source>
        <dbReference type="ARBA" id="ARBA00022679"/>
    </source>
</evidence>